<evidence type="ECO:0000256" key="5">
    <source>
        <dbReference type="SAM" id="Phobius"/>
    </source>
</evidence>
<dbReference type="SUPFAM" id="SSF48726">
    <property type="entry name" value="Immunoglobulin"/>
    <property type="match status" value="1"/>
</dbReference>
<name>A0A834DUI6_9CHIR</name>
<feature type="transmembrane region" description="Helical" evidence="5">
    <location>
        <begin position="122"/>
        <end position="145"/>
    </location>
</feature>
<dbReference type="PANTHER" id="PTHR11860:SF115">
    <property type="entry name" value="IMMUNOGLOBULIN SUBTYPE DOMAIN-CONTAINING PROTEIN"/>
    <property type="match status" value="1"/>
</dbReference>
<reference evidence="7 8" key="1">
    <citation type="journal article" date="2020" name="Nature">
        <title>Six reference-quality genomes reveal evolution of bat adaptations.</title>
        <authorList>
            <person name="Jebb D."/>
            <person name="Huang Z."/>
            <person name="Pippel M."/>
            <person name="Hughes G.M."/>
            <person name="Lavrichenko K."/>
            <person name="Devanna P."/>
            <person name="Winkler S."/>
            <person name="Jermiin L.S."/>
            <person name="Skirmuntt E.C."/>
            <person name="Katzourakis A."/>
            <person name="Burkitt-Gray L."/>
            <person name="Ray D.A."/>
            <person name="Sullivan K.A.M."/>
            <person name="Roscito J.G."/>
            <person name="Kirilenko B.M."/>
            <person name="Davalos L.M."/>
            <person name="Corthals A.P."/>
            <person name="Power M.L."/>
            <person name="Jones G."/>
            <person name="Ransome R.D."/>
            <person name="Dechmann D.K.N."/>
            <person name="Locatelli A.G."/>
            <person name="Puechmaille S.J."/>
            <person name="Fedrigo O."/>
            <person name="Jarvis E.D."/>
            <person name="Hiller M."/>
            <person name="Vernes S.C."/>
            <person name="Myers E.W."/>
            <person name="Teeling E.C."/>
        </authorList>
    </citation>
    <scope>NUCLEOTIDE SEQUENCE [LARGE SCALE GENOMIC DNA]</scope>
    <source>
        <strain evidence="7">Bat1K_MPI-CBG_1</strain>
    </source>
</reference>
<dbReference type="InterPro" id="IPR050671">
    <property type="entry name" value="CD300_family_receptors"/>
</dbReference>
<dbReference type="Gene3D" id="2.60.40.10">
    <property type="entry name" value="Immunoglobulins"/>
    <property type="match status" value="1"/>
</dbReference>
<evidence type="ECO:0000313" key="7">
    <source>
        <dbReference type="EMBL" id="KAF6092809.1"/>
    </source>
</evidence>
<evidence type="ECO:0000256" key="4">
    <source>
        <dbReference type="SAM" id="MobiDB-lite"/>
    </source>
</evidence>
<feature type="domain" description="Immunoglobulin V-set" evidence="6">
    <location>
        <begin position="15"/>
        <end position="63"/>
    </location>
</feature>
<evidence type="ECO:0000256" key="2">
    <source>
        <dbReference type="ARBA" id="ARBA00022692"/>
    </source>
</evidence>
<feature type="region of interest" description="Disordered" evidence="4">
    <location>
        <begin position="1"/>
        <end position="21"/>
    </location>
</feature>
<proteinExistence type="predicted"/>
<protein>
    <submittedName>
        <fullName evidence="7">CD300c molecule</fullName>
    </submittedName>
</protein>
<dbReference type="GO" id="GO:0004888">
    <property type="term" value="F:transmembrane signaling receptor activity"/>
    <property type="evidence" value="ECO:0007669"/>
    <property type="project" value="TreeGrafter"/>
</dbReference>
<keyword evidence="2 5" id="KW-0812">Transmembrane</keyword>
<dbReference type="AlphaFoldDB" id="A0A834DUI6"/>
<accession>A0A834DUI6</accession>
<dbReference type="PANTHER" id="PTHR11860">
    <property type="entry name" value="POLYMERIC-IMMUNOGLOBULIN RECEPTOR"/>
    <property type="match status" value="1"/>
</dbReference>
<dbReference type="Proteomes" id="UP000664940">
    <property type="component" value="Unassembled WGS sequence"/>
</dbReference>
<dbReference type="InterPro" id="IPR013106">
    <property type="entry name" value="Ig_V-set"/>
</dbReference>
<evidence type="ECO:0000259" key="6">
    <source>
        <dbReference type="Pfam" id="PF07686"/>
    </source>
</evidence>
<comment type="caution">
    <text evidence="7">The sequence shown here is derived from an EMBL/GenBank/DDBJ whole genome shotgun (WGS) entry which is preliminary data.</text>
</comment>
<gene>
    <name evidence="7" type="ORF">HJG60_002399</name>
</gene>
<keyword evidence="5" id="KW-1133">Transmembrane helix</keyword>
<evidence type="ECO:0000256" key="3">
    <source>
        <dbReference type="ARBA" id="ARBA00023136"/>
    </source>
</evidence>
<feature type="compositionally biased region" description="Basic and acidic residues" evidence="4">
    <location>
        <begin position="10"/>
        <end position="21"/>
    </location>
</feature>
<evidence type="ECO:0000256" key="1">
    <source>
        <dbReference type="ARBA" id="ARBA00004370"/>
    </source>
</evidence>
<dbReference type="GO" id="GO:0005886">
    <property type="term" value="C:plasma membrane"/>
    <property type="evidence" value="ECO:0007669"/>
    <property type="project" value="TreeGrafter"/>
</dbReference>
<dbReference type="InterPro" id="IPR013783">
    <property type="entry name" value="Ig-like_fold"/>
</dbReference>
<keyword evidence="3 5" id="KW-0472">Membrane</keyword>
<dbReference type="EMBL" id="JABVXQ010000008">
    <property type="protein sequence ID" value="KAF6092809.1"/>
    <property type="molecule type" value="Genomic_DNA"/>
</dbReference>
<sequence length="163" mass="17832">MLANEEEQDRGDHVGSEREVRNGRVTIRDHPANLTFTVTMENLTEADEGTYGCGIDLSWPQGLVGPTFEVVVTVSPAPTTTQKVFASTLGPPSSLLDTTLLSTTWPETPEPRQHPRSLLSSVHFLLLVFLKLPLFLSMLGAVLWVSRPQRGSGRGGPPRSENQ</sequence>
<dbReference type="InterPro" id="IPR036179">
    <property type="entry name" value="Ig-like_dom_sf"/>
</dbReference>
<dbReference type="Pfam" id="PF07686">
    <property type="entry name" value="V-set"/>
    <property type="match status" value="1"/>
</dbReference>
<evidence type="ECO:0000313" key="8">
    <source>
        <dbReference type="Proteomes" id="UP000664940"/>
    </source>
</evidence>
<comment type="subcellular location">
    <subcellularLocation>
        <location evidence="1">Membrane</location>
    </subcellularLocation>
</comment>
<organism evidence="7 8">
    <name type="scientific">Phyllostomus discolor</name>
    <name type="common">pale spear-nosed bat</name>
    <dbReference type="NCBI Taxonomy" id="89673"/>
    <lineage>
        <taxon>Eukaryota</taxon>
        <taxon>Metazoa</taxon>
        <taxon>Chordata</taxon>
        <taxon>Craniata</taxon>
        <taxon>Vertebrata</taxon>
        <taxon>Euteleostomi</taxon>
        <taxon>Mammalia</taxon>
        <taxon>Eutheria</taxon>
        <taxon>Laurasiatheria</taxon>
        <taxon>Chiroptera</taxon>
        <taxon>Yangochiroptera</taxon>
        <taxon>Phyllostomidae</taxon>
        <taxon>Phyllostominae</taxon>
        <taxon>Phyllostomus</taxon>
    </lineage>
</organism>